<organism evidence="6 7">
    <name type="scientific">Halarsenatibacter silvermanii</name>
    <dbReference type="NCBI Taxonomy" id="321763"/>
    <lineage>
        <taxon>Bacteria</taxon>
        <taxon>Bacillati</taxon>
        <taxon>Bacillota</taxon>
        <taxon>Clostridia</taxon>
        <taxon>Halanaerobiales</taxon>
        <taxon>Halarsenatibacteraceae</taxon>
        <taxon>Halarsenatibacter</taxon>
    </lineage>
</organism>
<protein>
    <recommendedName>
        <fullName evidence="3">Glycine cleavage system H protein</fullName>
    </recommendedName>
</protein>
<dbReference type="InterPro" id="IPR002930">
    <property type="entry name" value="GCV_H"/>
</dbReference>
<dbReference type="Pfam" id="PF01597">
    <property type="entry name" value="GCV_H"/>
    <property type="match status" value="1"/>
</dbReference>
<evidence type="ECO:0000313" key="6">
    <source>
        <dbReference type="EMBL" id="SDM05989.1"/>
    </source>
</evidence>
<dbReference type="HAMAP" id="MF_00272">
    <property type="entry name" value="GcvH"/>
    <property type="match status" value="1"/>
</dbReference>
<dbReference type="Proteomes" id="UP000199476">
    <property type="component" value="Unassembled WGS sequence"/>
</dbReference>
<dbReference type="EMBL" id="FNGO01000015">
    <property type="protein sequence ID" value="SDM05989.1"/>
    <property type="molecule type" value="Genomic_DNA"/>
</dbReference>
<evidence type="ECO:0000256" key="1">
    <source>
        <dbReference type="ARBA" id="ARBA00009249"/>
    </source>
</evidence>
<comment type="cofactor">
    <cofactor evidence="3">
        <name>(R)-lipoate</name>
        <dbReference type="ChEBI" id="CHEBI:83088"/>
    </cofactor>
    <text evidence="3">Binds 1 lipoyl cofactor covalently.</text>
</comment>
<comment type="function">
    <text evidence="3">The glycine cleavage system catalyzes the degradation of glycine. The H protein shuttles the methylamine group of glycine from the P protein to the T protein.</text>
</comment>
<dbReference type="AlphaFoldDB" id="A0A1G9Q4W3"/>
<feature type="domain" description="Lipoyl-binding" evidence="5">
    <location>
        <begin position="22"/>
        <end position="104"/>
    </location>
</feature>
<evidence type="ECO:0000256" key="2">
    <source>
        <dbReference type="ARBA" id="ARBA00022823"/>
    </source>
</evidence>
<dbReference type="OrthoDB" id="9796712at2"/>
<dbReference type="PROSITE" id="PS00189">
    <property type="entry name" value="LIPOYL"/>
    <property type="match status" value="1"/>
</dbReference>
<sequence>MEVPEDYCYTEDHEWIAVEDGSGKVGLTDHAQEELGDIVFVEMPQEGDEFDKHENFGVIESVKAVSDVYTPVSGTVVEVNEDLLDSPELINDEPYEGGWIVKIELSDESELDELMDAEEYQDYLEEEA</sequence>
<dbReference type="InterPro" id="IPR000089">
    <property type="entry name" value="Biotin_lipoyl"/>
</dbReference>
<dbReference type="InterPro" id="IPR011053">
    <property type="entry name" value="Single_hybrid_motif"/>
</dbReference>
<evidence type="ECO:0000256" key="4">
    <source>
        <dbReference type="PIRSR" id="PIRSR617453-50"/>
    </source>
</evidence>
<keyword evidence="7" id="KW-1185">Reference proteome</keyword>
<dbReference type="GO" id="GO:0019464">
    <property type="term" value="P:glycine decarboxylation via glycine cleavage system"/>
    <property type="evidence" value="ECO:0007669"/>
    <property type="project" value="UniProtKB-UniRule"/>
</dbReference>
<dbReference type="NCBIfam" id="NF002270">
    <property type="entry name" value="PRK01202.1"/>
    <property type="match status" value="1"/>
</dbReference>
<name>A0A1G9Q4W3_9FIRM</name>
<proteinExistence type="inferred from homology"/>
<keyword evidence="2 3" id="KW-0450">Lipoyl</keyword>
<dbReference type="RefSeq" id="WP_089760767.1">
    <property type="nucleotide sequence ID" value="NZ_FNGO01000015.1"/>
</dbReference>
<dbReference type="GO" id="GO:0005960">
    <property type="term" value="C:glycine cleavage complex"/>
    <property type="evidence" value="ECO:0007669"/>
    <property type="project" value="InterPro"/>
</dbReference>
<evidence type="ECO:0000313" key="7">
    <source>
        <dbReference type="Proteomes" id="UP000199476"/>
    </source>
</evidence>
<comment type="subunit">
    <text evidence="3">The glycine cleavage system is composed of four proteins: P, T, L and H.</text>
</comment>
<dbReference type="GO" id="GO:0009249">
    <property type="term" value="P:protein lipoylation"/>
    <property type="evidence" value="ECO:0007669"/>
    <property type="project" value="TreeGrafter"/>
</dbReference>
<dbReference type="Gene3D" id="2.40.50.100">
    <property type="match status" value="1"/>
</dbReference>
<dbReference type="STRING" id="321763.SAMN04488692_11547"/>
<dbReference type="InterPro" id="IPR017453">
    <property type="entry name" value="GCV_H_sub"/>
</dbReference>
<dbReference type="InterPro" id="IPR003016">
    <property type="entry name" value="2-oxoA_DH_lipoyl-BS"/>
</dbReference>
<dbReference type="NCBIfam" id="TIGR00527">
    <property type="entry name" value="gcvH"/>
    <property type="match status" value="1"/>
</dbReference>
<dbReference type="InterPro" id="IPR033753">
    <property type="entry name" value="GCV_H/Fam206"/>
</dbReference>
<evidence type="ECO:0000259" key="5">
    <source>
        <dbReference type="PROSITE" id="PS50968"/>
    </source>
</evidence>
<dbReference type="PANTHER" id="PTHR11715">
    <property type="entry name" value="GLYCINE CLEAVAGE SYSTEM H PROTEIN"/>
    <property type="match status" value="1"/>
</dbReference>
<dbReference type="PANTHER" id="PTHR11715:SF3">
    <property type="entry name" value="GLYCINE CLEAVAGE SYSTEM H PROTEIN-RELATED"/>
    <property type="match status" value="1"/>
</dbReference>
<comment type="similarity">
    <text evidence="1 3">Belongs to the GcvH family.</text>
</comment>
<feature type="modified residue" description="N6-lipoyllysine" evidence="3 4">
    <location>
        <position position="63"/>
    </location>
</feature>
<reference evidence="6 7" key="1">
    <citation type="submission" date="2016-10" db="EMBL/GenBank/DDBJ databases">
        <authorList>
            <person name="de Groot N.N."/>
        </authorList>
    </citation>
    <scope>NUCLEOTIDE SEQUENCE [LARGE SCALE GENOMIC DNA]</scope>
    <source>
        <strain evidence="6 7">SLAS-1</strain>
    </source>
</reference>
<dbReference type="GO" id="GO:0005737">
    <property type="term" value="C:cytoplasm"/>
    <property type="evidence" value="ECO:0007669"/>
    <property type="project" value="TreeGrafter"/>
</dbReference>
<evidence type="ECO:0000256" key="3">
    <source>
        <dbReference type="HAMAP-Rule" id="MF_00272"/>
    </source>
</evidence>
<dbReference type="CDD" id="cd06848">
    <property type="entry name" value="GCS_H"/>
    <property type="match status" value="1"/>
</dbReference>
<accession>A0A1G9Q4W3</accession>
<gene>
    <name evidence="3" type="primary">gcvH</name>
    <name evidence="6" type="ORF">SAMN04488692_11547</name>
</gene>
<dbReference type="SUPFAM" id="SSF51230">
    <property type="entry name" value="Single hybrid motif"/>
    <property type="match status" value="1"/>
</dbReference>
<dbReference type="PROSITE" id="PS50968">
    <property type="entry name" value="BIOTINYL_LIPOYL"/>
    <property type="match status" value="1"/>
</dbReference>